<gene>
    <name evidence="9" type="ORF">J2X31_003163</name>
</gene>
<dbReference type="PANTHER" id="PTHR12639">
    <property type="entry name" value="VITAMIN K-DEPENDENT GAMMA-CARBOXYLASE"/>
    <property type="match status" value="1"/>
</dbReference>
<dbReference type="InterPro" id="IPR007782">
    <property type="entry name" value="VKG_COase"/>
</dbReference>
<feature type="transmembrane region" description="Helical" evidence="7">
    <location>
        <begin position="110"/>
        <end position="128"/>
    </location>
</feature>
<reference evidence="9 10" key="1">
    <citation type="submission" date="2023-07" db="EMBL/GenBank/DDBJ databases">
        <title>Sorghum-associated microbial communities from plants grown in Nebraska, USA.</title>
        <authorList>
            <person name="Schachtman D."/>
        </authorList>
    </citation>
    <scope>NUCLEOTIDE SEQUENCE [LARGE SCALE GENOMIC DNA]</scope>
    <source>
        <strain evidence="9 10">3773</strain>
    </source>
</reference>
<keyword evidence="10" id="KW-1185">Reference proteome</keyword>
<dbReference type="InterPro" id="IPR053935">
    <property type="entry name" value="VKGC_lumenal_dom"/>
</dbReference>
<feature type="transmembrane region" description="Helical" evidence="7">
    <location>
        <begin position="228"/>
        <end position="261"/>
    </location>
</feature>
<name>A0ABU1TTC9_9FLAO</name>
<evidence type="ECO:0000256" key="4">
    <source>
        <dbReference type="ARBA" id="ARBA00023136"/>
    </source>
</evidence>
<evidence type="ECO:0000256" key="7">
    <source>
        <dbReference type="SAM" id="Phobius"/>
    </source>
</evidence>
<keyword evidence="6" id="KW-0456">Lyase</keyword>
<dbReference type="Proteomes" id="UP001255185">
    <property type="component" value="Unassembled WGS sequence"/>
</dbReference>
<dbReference type="EMBL" id="JAVDVI010000016">
    <property type="protein sequence ID" value="MDR6969136.1"/>
    <property type="molecule type" value="Genomic_DNA"/>
</dbReference>
<evidence type="ECO:0000313" key="9">
    <source>
        <dbReference type="EMBL" id="MDR6969136.1"/>
    </source>
</evidence>
<feature type="domain" description="HTTM-like" evidence="8">
    <location>
        <begin position="7"/>
        <end position="265"/>
    </location>
</feature>
<dbReference type="InterPro" id="IPR011020">
    <property type="entry name" value="HTTM-like"/>
</dbReference>
<dbReference type="Pfam" id="PF05090">
    <property type="entry name" value="HTTM"/>
    <property type="match status" value="1"/>
</dbReference>
<feature type="transmembrane region" description="Helical" evidence="7">
    <location>
        <begin position="289"/>
        <end position="306"/>
    </location>
</feature>
<evidence type="ECO:0000313" key="10">
    <source>
        <dbReference type="Proteomes" id="UP001255185"/>
    </source>
</evidence>
<dbReference type="RefSeq" id="WP_310027892.1">
    <property type="nucleotide sequence ID" value="NZ_JAVDVI010000016.1"/>
</dbReference>
<dbReference type="PANTHER" id="PTHR12639:SF7">
    <property type="entry name" value="HTTM DOMAIN-CONTAINING PROTEIN"/>
    <property type="match status" value="1"/>
</dbReference>
<sequence>MMLKKLFEPIDNAPLIIFRIFLGFLLAAETFGAILTGWVKRVLIEPEFTFSHIGMEWLQPLPGYGMYVYFCLMGICGTLIMIGYKYRFSLGLFTFLWTGVYLMQKTSYNNHYYLLILVCLIMLFLPANKYASFDVKNKPEILQHTMPRWCSVVMIFQVAIVYFFATVAKFYPGWLDGSFTKIILSNTEFETFKDLFGQHWFHLFIAYSGIGFDMLIVPLLLWRKTRTIAFLAAISFHIFNAIFLQIGIFPFFALSFIVFFYPPEKIRSLFFKKKIPVEYSEPVIGNKSVLLYFFVPFFILQLILPIRHHFIKGDVLWTEEGHRLSWRMMLRQRQGYTNFKIIDKKTQMEIPYDYMKKLTPKQRGFVGSNPDGIWQMAQIIKKEFASKGTDVSIYVSSNASINGGTFKTLIDPETDMALAKWDYFFHNEWILLYDSQGNIVR</sequence>
<dbReference type="Pfam" id="PF22777">
    <property type="entry name" value="VKGC_lumenal_dom"/>
    <property type="match status" value="1"/>
</dbReference>
<evidence type="ECO:0000259" key="8">
    <source>
        <dbReference type="SMART" id="SM00752"/>
    </source>
</evidence>
<evidence type="ECO:0000256" key="3">
    <source>
        <dbReference type="ARBA" id="ARBA00022989"/>
    </source>
</evidence>
<evidence type="ECO:0000256" key="1">
    <source>
        <dbReference type="ARBA" id="ARBA00004127"/>
    </source>
</evidence>
<keyword evidence="4 7" id="KW-0472">Membrane</keyword>
<proteinExistence type="predicted"/>
<dbReference type="InterPro" id="IPR053934">
    <property type="entry name" value="HTTM_dom"/>
</dbReference>
<dbReference type="SMART" id="SM00752">
    <property type="entry name" value="HTTM"/>
    <property type="match status" value="1"/>
</dbReference>
<comment type="subcellular location">
    <subcellularLocation>
        <location evidence="1">Endomembrane system</location>
        <topology evidence="1">Multi-pass membrane protein</topology>
    </subcellularLocation>
</comment>
<keyword evidence="3 7" id="KW-1133">Transmembrane helix</keyword>
<feature type="transmembrane region" description="Helical" evidence="7">
    <location>
        <begin position="64"/>
        <end position="81"/>
    </location>
</feature>
<evidence type="ECO:0000256" key="5">
    <source>
        <dbReference type="ARBA" id="ARBA00023157"/>
    </source>
</evidence>
<accession>A0ABU1TTC9</accession>
<feature type="transmembrane region" description="Helical" evidence="7">
    <location>
        <begin position="149"/>
        <end position="171"/>
    </location>
</feature>
<keyword evidence="5" id="KW-1015">Disulfide bond</keyword>
<evidence type="ECO:0000256" key="6">
    <source>
        <dbReference type="ARBA" id="ARBA00023239"/>
    </source>
</evidence>
<protein>
    <recommendedName>
        <fullName evidence="8">HTTM-like domain-containing protein</fullName>
    </recommendedName>
</protein>
<keyword evidence="2 7" id="KW-0812">Transmembrane</keyword>
<feature type="transmembrane region" description="Helical" evidence="7">
    <location>
        <begin position="200"/>
        <end position="221"/>
    </location>
</feature>
<comment type="caution">
    <text evidence="9">The sequence shown here is derived from an EMBL/GenBank/DDBJ whole genome shotgun (WGS) entry which is preliminary data.</text>
</comment>
<feature type="transmembrane region" description="Helical" evidence="7">
    <location>
        <begin position="20"/>
        <end position="39"/>
    </location>
</feature>
<organism evidence="9 10">
    <name type="scientific">Flavobacterium arsenatis</name>
    <dbReference type="NCBI Taxonomy" id="1484332"/>
    <lineage>
        <taxon>Bacteria</taxon>
        <taxon>Pseudomonadati</taxon>
        <taxon>Bacteroidota</taxon>
        <taxon>Flavobacteriia</taxon>
        <taxon>Flavobacteriales</taxon>
        <taxon>Flavobacteriaceae</taxon>
        <taxon>Flavobacterium</taxon>
    </lineage>
</organism>
<evidence type="ECO:0000256" key="2">
    <source>
        <dbReference type="ARBA" id="ARBA00022692"/>
    </source>
</evidence>